<sequence>MPYQQSERVSAYLVTLHEKLLAFYRKVKHGNVDELLKSQTQGYIQAGIVLSVLDHQSARACMEKAHFEIFQQTIDERLEYKQYKQDLLLALDSDDDGFLDQPAITRTNKSVAQP</sequence>
<keyword evidence="2" id="KW-1185">Reference proteome</keyword>
<name>A0ABS7EGZ8_9GAMM</name>
<proteinExistence type="predicted"/>
<comment type="caution">
    <text evidence="1">The sequence shown here is derived from an EMBL/GenBank/DDBJ whole genome shotgun (WGS) entry which is preliminary data.</text>
</comment>
<protein>
    <submittedName>
        <fullName evidence="1">Uncharacterized protein</fullName>
    </submittedName>
</protein>
<reference evidence="1" key="1">
    <citation type="submission" date="2021-07" db="EMBL/GenBank/DDBJ databases">
        <title>Neiella marina sp. nov., isolated from the intestinal content of sea cucumber Apostichopus japonicus.</title>
        <authorList>
            <person name="Bai X."/>
        </authorList>
    </citation>
    <scope>NUCLEOTIDE SEQUENCE</scope>
    <source>
        <strain evidence="1">126</strain>
    </source>
</reference>
<accession>A0ABS7EGZ8</accession>
<dbReference type="EMBL" id="JAHZSS010000011">
    <property type="protein sequence ID" value="MBW8191489.1"/>
    <property type="molecule type" value="Genomic_DNA"/>
</dbReference>
<organism evidence="1 2">
    <name type="scientific">Neiella holothuriorum</name>
    <dbReference type="NCBI Taxonomy" id="2870530"/>
    <lineage>
        <taxon>Bacteria</taxon>
        <taxon>Pseudomonadati</taxon>
        <taxon>Pseudomonadota</taxon>
        <taxon>Gammaproteobacteria</taxon>
        <taxon>Alteromonadales</taxon>
        <taxon>Echinimonadaceae</taxon>
        <taxon>Neiella</taxon>
    </lineage>
</organism>
<gene>
    <name evidence="1" type="ORF">K0504_10615</name>
</gene>
<evidence type="ECO:0000313" key="2">
    <source>
        <dbReference type="Proteomes" id="UP001166251"/>
    </source>
</evidence>
<dbReference type="RefSeq" id="WP_220104169.1">
    <property type="nucleotide sequence ID" value="NZ_JAHZSS010000011.1"/>
</dbReference>
<dbReference type="Proteomes" id="UP001166251">
    <property type="component" value="Unassembled WGS sequence"/>
</dbReference>
<evidence type="ECO:0000313" key="1">
    <source>
        <dbReference type="EMBL" id="MBW8191489.1"/>
    </source>
</evidence>